<sequence>MLPSQICNSTMEILLMLFCSERVSCRHFFNSAKRRCGSINQHAASRKLTHQSFENVCILEGNCSQPWYFSCWPNILNALSTIQTCSFCSYKNQRLLA</sequence>
<keyword evidence="2" id="KW-1185">Reference proteome</keyword>
<proteinExistence type="predicted"/>
<accession>A0A251NZC8</accession>
<name>A0A251NZC8_PRUPE</name>
<dbReference type="AlphaFoldDB" id="A0A251NZC8"/>
<dbReference type="Proteomes" id="UP000006882">
    <property type="component" value="Chromosome G6"/>
</dbReference>
<dbReference type="EMBL" id="CM007656">
    <property type="protein sequence ID" value="ONI04661.1"/>
    <property type="molecule type" value="Genomic_DNA"/>
</dbReference>
<organism evidence="1 2">
    <name type="scientific">Prunus persica</name>
    <name type="common">Peach</name>
    <name type="synonym">Amygdalus persica</name>
    <dbReference type="NCBI Taxonomy" id="3760"/>
    <lineage>
        <taxon>Eukaryota</taxon>
        <taxon>Viridiplantae</taxon>
        <taxon>Streptophyta</taxon>
        <taxon>Embryophyta</taxon>
        <taxon>Tracheophyta</taxon>
        <taxon>Spermatophyta</taxon>
        <taxon>Magnoliopsida</taxon>
        <taxon>eudicotyledons</taxon>
        <taxon>Gunneridae</taxon>
        <taxon>Pentapetalae</taxon>
        <taxon>rosids</taxon>
        <taxon>fabids</taxon>
        <taxon>Rosales</taxon>
        <taxon>Rosaceae</taxon>
        <taxon>Amygdaloideae</taxon>
        <taxon>Amygdaleae</taxon>
        <taxon>Prunus</taxon>
    </lineage>
</organism>
<gene>
    <name evidence="1" type="ORF">PRUPE_6G333500</name>
</gene>
<protein>
    <submittedName>
        <fullName evidence="1">Uncharacterized protein</fullName>
    </submittedName>
</protein>
<reference evidence="1 2" key="1">
    <citation type="journal article" date="2013" name="Nat. Genet.">
        <title>The high-quality draft genome of peach (Prunus persica) identifies unique patterns of genetic diversity, domestication and genome evolution.</title>
        <authorList>
            <consortium name="International Peach Genome Initiative"/>
            <person name="Verde I."/>
            <person name="Abbott A.G."/>
            <person name="Scalabrin S."/>
            <person name="Jung S."/>
            <person name="Shu S."/>
            <person name="Marroni F."/>
            <person name="Zhebentyayeva T."/>
            <person name="Dettori M.T."/>
            <person name="Grimwood J."/>
            <person name="Cattonaro F."/>
            <person name="Zuccolo A."/>
            <person name="Rossini L."/>
            <person name="Jenkins J."/>
            <person name="Vendramin E."/>
            <person name="Meisel L.A."/>
            <person name="Decroocq V."/>
            <person name="Sosinski B."/>
            <person name="Prochnik S."/>
            <person name="Mitros T."/>
            <person name="Policriti A."/>
            <person name="Cipriani G."/>
            <person name="Dondini L."/>
            <person name="Ficklin S."/>
            <person name="Goodstein D.M."/>
            <person name="Xuan P."/>
            <person name="Del Fabbro C."/>
            <person name="Aramini V."/>
            <person name="Copetti D."/>
            <person name="Gonzalez S."/>
            <person name="Horner D.S."/>
            <person name="Falchi R."/>
            <person name="Lucas S."/>
            <person name="Mica E."/>
            <person name="Maldonado J."/>
            <person name="Lazzari B."/>
            <person name="Bielenberg D."/>
            <person name="Pirona R."/>
            <person name="Miculan M."/>
            <person name="Barakat A."/>
            <person name="Testolin R."/>
            <person name="Stella A."/>
            <person name="Tartarini S."/>
            <person name="Tonutti P."/>
            <person name="Arus P."/>
            <person name="Orellana A."/>
            <person name="Wells C."/>
            <person name="Main D."/>
            <person name="Vizzotto G."/>
            <person name="Silva H."/>
            <person name="Salamini F."/>
            <person name="Schmutz J."/>
            <person name="Morgante M."/>
            <person name="Rokhsar D.S."/>
        </authorList>
    </citation>
    <scope>NUCLEOTIDE SEQUENCE [LARGE SCALE GENOMIC DNA]</scope>
    <source>
        <strain evidence="2">cv. Nemared</strain>
    </source>
</reference>
<evidence type="ECO:0000313" key="2">
    <source>
        <dbReference type="Proteomes" id="UP000006882"/>
    </source>
</evidence>
<dbReference type="Gramene" id="ONI04661">
    <property type="protein sequence ID" value="ONI04661"/>
    <property type="gene ID" value="PRUPE_6G333500"/>
</dbReference>
<evidence type="ECO:0000313" key="1">
    <source>
        <dbReference type="EMBL" id="ONI04661.1"/>
    </source>
</evidence>